<keyword evidence="8" id="KW-0106">Calcium</keyword>
<organism evidence="12 13">
    <name type="scientific">Fulvitalea axinellae</name>
    <dbReference type="NCBI Taxonomy" id="1182444"/>
    <lineage>
        <taxon>Bacteria</taxon>
        <taxon>Pseudomonadati</taxon>
        <taxon>Bacteroidota</taxon>
        <taxon>Cytophagia</taxon>
        <taxon>Cytophagales</taxon>
        <taxon>Persicobacteraceae</taxon>
        <taxon>Fulvitalea</taxon>
    </lineage>
</organism>
<evidence type="ECO:0000256" key="6">
    <source>
        <dbReference type="ARBA" id="ARBA00023295"/>
    </source>
</evidence>
<dbReference type="Gene3D" id="3.20.20.80">
    <property type="entry name" value="Glycosidases"/>
    <property type="match status" value="1"/>
</dbReference>
<name>A0AAU9D7P7_9BACT</name>
<feature type="chain" id="PRO_5043605650" evidence="10">
    <location>
        <begin position="25"/>
        <end position="488"/>
    </location>
</feature>
<evidence type="ECO:0000256" key="1">
    <source>
        <dbReference type="ARBA" id="ARBA00001913"/>
    </source>
</evidence>
<geneLocation type="plasmid" evidence="12 13">
    <name>pFA2</name>
</geneLocation>
<dbReference type="EMBL" id="AP025316">
    <property type="protein sequence ID" value="BDD12038.1"/>
    <property type="molecule type" value="Genomic_DNA"/>
</dbReference>
<keyword evidence="13" id="KW-1185">Reference proteome</keyword>
<keyword evidence="10" id="KW-0732">Signal</keyword>
<dbReference type="Pfam" id="PF00128">
    <property type="entry name" value="Alpha-amylase"/>
    <property type="match status" value="1"/>
</dbReference>
<evidence type="ECO:0000313" key="13">
    <source>
        <dbReference type="Proteomes" id="UP001348817"/>
    </source>
</evidence>
<dbReference type="CDD" id="cd11314">
    <property type="entry name" value="AmyAc_arch_bac_plant_AmyA"/>
    <property type="match status" value="1"/>
</dbReference>
<evidence type="ECO:0000256" key="9">
    <source>
        <dbReference type="RuleBase" id="RU003615"/>
    </source>
</evidence>
<reference evidence="12 13" key="1">
    <citation type="submission" date="2021-12" db="EMBL/GenBank/DDBJ databases">
        <title>Genome sequencing of bacteria with rrn-lacking chromosome and rrn-plasmid.</title>
        <authorList>
            <person name="Anda M."/>
            <person name="Iwasaki W."/>
        </authorList>
    </citation>
    <scope>NUCLEOTIDE SEQUENCE [LARGE SCALE GENOMIC DNA]</scope>
    <source>
        <strain evidence="12 13">DSM 100852</strain>
        <plasmid evidence="12 13">pFA2</plasmid>
    </source>
</reference>
<comment type="cofactor">
    <cofactor evidence="1">
        <name>Ca(2+)</name>
        <dbReference type="ChEBI" id="CHEBI:29108"/>
    </cofactor>
</comment>
<evidence type="ECO:0000313" key="12">
    <source>
        <dbReference type="EMBL" id="BDD12038.1"/>
    </source>
</evidence>
<evidence type="ECO:0000256" key="5">
    <source>
        <dbReference type="ARBA" id="ARBA00023277"/>
    </source>
</evidence>
<feature type="active site" description="Nucleophile" evidence="7">
    <location>
        <position position="269"/>
    </location>
</feature>
<feature type="binding site" evidence="8">
    <location>
        <position position="415"/>
    </location>
    <ligand>
        <name>Ca(2+)</name>
        <dbReference type="ChEBI" id="CHEBI:29108"/>
        <label>3</label>
    </ligand>
</feature>
<keyword evidence="6" id="KW-0326">Glycosidase</keyword>
<evidence type="ECO:0000256" key="4">
    <source>
        <dbReference type="ARBA" id="ARBA00022801"/>
    </source>
</evidence>
<dbReference type="Pfam" id="PF09154">
    <property type="entry name" value="Alpha-amy_C_pro"/>
    <property type="match status" value="1"/>
</dbReference>
<keyword evidence="5" id="KW-0119">Carbohydrate metabolism</keyword>
<dbReference type="NCBIfam" id="NF006970">
    <property type="entry name" value="PRK09441.1-3"/>
    <property type="match status" value="1"/>
</dbReference>
<proteinExistence type="inferred from homology"/>
<evidence type="ECO:0000259" key="11">
    <source>
        <dbReference type="SMART" id="SM00642"/>
    </source>
</evidence>
<dbReference type="SUPFAM" id="SSF51445">
    <property type="entry name" value="(Trans)glycosidases"/>
    <property type="match status" value="1"/>
</dbReference>
<dbReference type="InterPro" id="IPR006046">
    <property type="entry name" value="Alpha_amylase"/>
</dbReference>
<evidence type="ECO:0000256" key="8">
    <source>
        <dbReference type="PIRSR" id="PIRSR001021-2"/>
    </source>
</evidence>
<sequence>MERKRHTLANVARSVAFWAFSAVALSACDNFGVQESVETQSQSIAVQTAVTPAPDAVAKQGEVMMQGFYWDVPFEETDGSSHKNGIWWDTIKDKIPSWNAAGISSVWIPPVSKAAGGGTSMGYDPSDYFDLGKYDQHGTIETRFGSEEELKDMVTEAHRYNIQVIADIVINHNSGGQLEDNQYYEPKDTWTKFEPASGKFNRTQHDFHPNHIHNNDPLMFPPDDNPDLTAHFPDLCHHKVYVQDWLWKSDESFATYLKNEIGIDGWRFDFVKGFEPWVVREWVNHQGGFSVGEYWDGNAGTLEWWANEANSSAFDFACYYRMKDAFDGNNLARLNDDMLWKRNPFKAVTFVSNHDTNEIWNKMLAYAYILTHEGLPCIFYRDYEEWLDKDKINNLIWIHNNLAGGSTDILHADNDEYVAKRNGHDGKPGLIVYLNNSDNWQERWIPTNWSNRQIKDYTGNSNWEPYTQGGTWVKIQCPPKSYTVWSTK</sequence>
<dbReference type="GO" id="GO:0005975">
    <property type="term" value="P:carbohydrate metabolic process"/>
    <property type="evidence" value="ECO:0007669"/>
    <property type="project" value="InterPro"/>
</dbReference>
<dbReference type="InterPro" id="IPR013776">
    <property type="entry name" value="A-amylase_thermo"/>
</dbReference>
<evidence type="ECO:0000256" key="7">
    <source>
        <dbReference type="PIRSR" id="PIRSR001021-1"/>
    </source>
</evidence>
<dbReference type="SMART" id="SM00642">
    <property type="entry name" value="Aamy"/>
    <property type="match status" value="1"/>
</dbReference>
<feature type="active site" description="Proton donor" evidence="7">
    <location>
        <position position="293"/>
    </location>
</feature>
<dbReference type="GO" id="GO:0004556">
    <property type="term" value="F:alpha-amylase activity"/>
    <property type="evidence" value="ECO:0007669"/>
    <property type="project" value="InterPro"/>
</dbReference>
<dbReference type="PRINTS" id="PR00110">
    <property type="entry name" value="ALPHAAMYLASE"/>
</dbReference>
<keyword evidence="4" id="KW-0378">Hydrolase</keyword>
<dbReference type="PROSITE" id="PS51257">
    <property type="entry name" value="PROKAR_LIPOPROTEIN"/>
    <property type="match status" value="1"/>
</dbReference>
<dbReference type="InterPro" id="IPR013780">
    <property type="entry name" value="Glyco_hydro_b"/>
</dbReference>
<feature type="signal peptide" evidence="10">
    <location>
        <begin position="1"/>
        <end position="24"/>
    </location>
</feature>
<evidence type="ECO:0000256" key="3">
    <source>
        <dbReference type="ARBA" id="ARBA00022723"/>
    </source>
</evidence>
<evidence type="ECO:0000256" key="10">
    <source>
        <dbReference type="SAM" id="SignalP"/>
    </source>
</evidence>
<dbReference type="Gene3D" id="2.60.40.1180">
    <property type="entry name" value="Golgi alpha-mannosidase II"/>
    <property type="match status" value="1"/>
</dbReference>
<dbReference type="InterPro" id="IPR017853">
    <property type="entry name" value="GH"/>
</dbReference>
<dbReference type="RefSeq" id="WP_338395186.1">
    <property type="nucleotide sequence ID" value="NZ_AP025316.1"/>
</dbReference>
<dbReference type="Proteomes" id="UP001348817">
    <property type="component" value="Plasmid pFA2"/>
</dbReference>
<feature type="domain" description="Glycosyl hydrolase family 13 catalytic" evidence="11">
    <location>
        <begin position="62"/>
        <end position="425"/>
    </location>
</feature>
<accession>A0AAU9D7P7</accession>
<dbReference type="PIRSF" id="PIRSF001021">
    <property type="entry name" value="Alph-amls_thrmst"/>
    <property type="match status" value="1"/>
</dbReference>
<feature type="binding site" evidence="8">
    <location>
        <position position="171"/>
    </location>
    <ligand>
        <name>Ca(2+)</name>
        <dbReference type="ChEBI" id="CHEBI:29108"/>
        <label>1</label>
    </ligand>
</feature>
<dbReference type="InterPro" id="IPR015237">
    <property type="entry name" value="Alpha-amylase_C_pro"/>
</dbReference>
<evidence type="ECO:0000256" key="2">
    <source>
        <dbReference type="ARBA" id="ARBA00008061"/>
    </source>
</evidence>
<comment type="similarity">
    <text evidence="2 9">Belongs to the glycosyl hydrolase 13 family.</text>
</comment>
<dbReference type="PANTHER" id="PTHR43447">
    <property type="entry name" value="ALPHA-AMYLASE"/>
    <property type="match status" value="1"/>
</dbReference>
<dbReference type="KEGG" id="fax:FUAX_44700"/>
<protein>
    <submittedName>
        <fullName evidence="12">Alpha-amylase</fullName>
    </submittedName>
</protein>
<keyword evidence="3 8" id="KW-0479">Metal-binding</keyword>
<dbReference type="GO" id="GO:0005509">
    <property type="term" value="F:calcium ion binding"/>
    <property type="evidence" value="ECO:0007669"/>
    <property type="project" value="InterPro"/>
</dbReference>
<gene>
    <name evidence="12" type="ORF">FUAX_44700</name>
</gene>
<keyword evidence="12" id="KW-0614">Plasmid</keyword>
<dbReference type="AlphaFoldDB" id="A0AAU9D7P7"/>
<dbReference type="InterPro" id="IPR006047">
    <property type="entry name" value="GH13_cat_dom"/>
</dbReference>